<dbReference type="RefSeq" id="WP_039286746.1">
    <property type="nucleotide sequence ID" value="NZ_JTDI01000005.1"/>
</dbReference>
<sequence>MGQYILVIPSSPVEGQAGAYNSWYGGQHLADLLKVPGVQVASRYEAQALTDDVPPAEFLAIYQIETEDPQGVLAEIVRRSETGEIGLSPALDMSSVKIWLYQAL</sequence>
<dbReference type="AlphaFoldDB" id="A0A0B1ZIR4"/>
<name>A0A0B1ZIR4_9SPHN</name>
<gene>
    <name evidence="1" type="ORF">LK12_17770</name>
</gene>
<dbReference type="STRING" id="1348853.LK12_17770"/>
<dbReference type="OrthoDB" id="3034735at2"/>
<keyword evidence="2" id="KW-1185">Reference proteome</keyword>
<proteinExistence type="predicted"/>
<evidence type="ECO:0000313" key="1">
    <source>
        <dbReference type="EMBL" id="KHK90422.1"/>
    </source>
</evidence>
<protein>
    <submittedName>
        <fullName evidence="1">Uncharacterized protein</fullName>
    </submittedName>
</protein>
<organism evidence="1 2">
    <name type="scientific">Novosphingobium malaysiense</name>
    <dbReference type="NCBI Taxonomy" id="1348853"/>
    <lineage>
        <taxon>Bacteria</taxon>
        <taxon>Pseudomonadati</taxon>
        <taxon>Pseudomonadota</taxon>
        <taxon>Alphaproteobacteria</taxon>
        <taxon>Sphingomonadales</taxon>
        <taxon>Sphingomonadaceae</taxon>
        <taxon>Novosphingobium</taxon>
    </lineage>
</organism>
<dbReference type="EMBL" id="JTDI01000005">
    <property type="protein sequence ID" value="KHK90422.1"/>
    <property type="molecule type" value="Genomic_DNA"/>
</dbReference>
<comment type="caution">
    <text evidence="1">The sequence shown here is derived from an EMBL/GenBank/DDBJ whole genome shotgun (WGS) entry which is preliminary data.</text>
</comment>
<reference evidence="1 2" key="1">
    <citation type="submission" date="2014-10" db="EMBL/GenBank/DDBJ databases">
        <title>Genome sequence of Novosphingobium malaysiense MUSC 273(T).</title>
        <authorList>
            <person name="Lee L.-H."/>
        </authorList>
    </citation>
    <scope>NUCLEOTIDE SEQUENCE [LARGE SCALE GENOMIC DNA]</scope>
    <source>
        <strain evidence="1 2">MUSC 273</strain>
    </source>
</reference>
<accession>A0A0B1ZIR4</accession>
<evidence type="ECO:0000313" key="2">
    <source>
        <dbReference type="Proteomes" id="UP000031057"/>
    </source>
</evidence>
<dbReference type="Proteomes" id="UP000031057">
    <property type="component" value="Unassembled WGS sequence"/>
</dbReference>